<evidence type="ECO:0000256" key="3">
    <source>
        <dbReference type="ARBA" id="ARBA00023163"/>
    </source>
</evidence>
<evidence type="ECO:0000256" key="2">
    <source>
        <dbReference type="ARBA" id="ARBA00023015"/>
    </source>
</evidence>
<dbReference type="PANTHER" id="PTHR12532">
    <property type="entry name" value="TRANSLATIONAL ACTIVATOR OF CYTOCHROME C OXIDASE 1"/>
    <property type="match status" value="1"/>
</dbReference>
<evidence type="ECO:0000313" key="6">
    <source>
        <dbReference type="EMBL" id="KKS82530.1"/>
    </source>
</evidence>
<comment type="caution">
    <text evidence="6">The sequence shown here is derived from an EMBL/GenBank/DDBJ whole genome shotgun (WGS) entry which is preliminary data.</text>
</comment>
<evidence type="ECO:0000313" key="7">
    <source>
        <dbReference type="Proteomes" id="UP000034810"/>
    </source>
</evidence>
<dbReference type="InterPro" id="IPR026564">
    <property type="entry name" value="Transcrip_reg_TACO1-like_dom3"/>
</dbReference>
<name>A0A0G1CA50_9BACT</name>
<accession>A0A0G1CA50</accession>
<dbReference type="InterPro" id="IPR048300">
    <property type="entry name" value="TACO1_YebC-like_2nd/3rd_dom"/>
</dbReference>
<dbReference type="GO" id="GO:0005737">
    <property type="term" value="C:cytoplasm"/>
    <property type="evidence" value="ECO:0007669"/>
    <property type="project" value="UniProtKB-ARBA"/>
</dbReference>
<dbReference type="Gene3D" id="1.10.10.200">
    <property type="match status" value="1"/>
</dbReference>
<dbReference type="Gene3D" id="3.30.70.980">
    <property type="match status" value="1"/>
</dbReference>
<gene>
    <name evidence="6" type="ORF">UV58_C0009G0012</name>
</gene>
<dbReference type="Pfam" id="PF01709">
    <property type="entry name" value="Transcrip_reg"/>
    <property type="match status" value="1"/>
</dbReference>
<dbReference type="FunFam" id="1.10.10.200:FF:000002">
    <property type="entry name" value="Probable transcriptional regulatory protein CLM62_37755"/>
    <property type="match status" value="1"/>
</dbReference>
<dbReference type="AlphaFoldDB" id="A0A0G1CA50"/>
<sequence>MSGHSKWAQIKRKKGITDQKRGQIFSKLLRAVSVAAKNDPNPQYNPHLKAAIDKAKENNVPQDNIERAIKKSQEVKDTESLLIEAYDPEGVALLIEATTDNKNRTVSEIKKILSNHGAKWADPGSVMWAFEPDIDGHGWKPKFPQQVPSKSQEKLIRLMEELDNHDDVDEIYTSADISAE</sequence>
<organism evidence="6 7">
    <name type="scientific">Candidatus Wolfebacteria bacterium GW2011_GWC1_43_10</name>
    <dbReference type="NCBI Taxonomy" id="1619011"/>
    <lineage>
        <taxon>Bacteria</taxon>
        <taxon>Candidatus Wolfeibacteriota</taxon>
    </lineage>
</organism>
<dbReference type="SUPFAM" id="SSF75625">
    <property type="entry name" value="YebC-like"/>
    <property type="match status" value="1"/>
</dbReference>
<evidence type="ECO:0008006" key="8">
    <source>
        <dbReference type="Google" id="ProtNLM"/>
    </source>
</evidence>
<protein>
    <recommendedName>
        <fullName evidence="8">Transcriptional regulator</fullName>
    </recommendedName>
</protein>
<dbReference type="InterPro" id="IPR049083">
    <property type="entry name" value="TACO1_YebC_N"/>
</dbReference>
<dbReference type="InterPro" id="IPR002876">
    <property type="entry name" value="Transcrip_reg_TACO1-like"/>
</dbReference>
<dbReference type="InterPro" id="IPR017856">
    <property type="entry name" value="Integrase-like_N"/>
</dbReference>
<dbReference type="Pfam" id="PF20772">
    <property type="entry name" value="TACO1_YebC_N"/>
    <property type="match status" value="1"/>
</dbReference>
<feature type="domain" description="TACO1/YebC-like N-terminal" evidence="5">
    <location>
        <begin position="5"/>
        <end position="73"/>
    </location>
</feature>
<keyword evidence="3" id="KW-0804">Transcription</keyword>
<reference evidence="6 7" key="1">
    <citation type="journal article" date="2015" name="Nature">
        <title>rRNA introns, odd ribosomes, and small enigmatic genomes across a large radiation of phyla.</title>
        <authorList>
            <person name="Brown C.T."/>
            <person name="Hug L.A."/>
            <person name="Thomas B.C."/>
            <person name="Sharon I."/>
            <person name="Castelle C.J."/>
            <person name="Singh A."/>
            <person name="Wilkins M.J."/>
            <person name="Williams K.H."/>
            <person name="Banfield J.F."/>
        </authorList>
    </citation>
    <scope>NUCLEOTIDE SEQUENCE [LARGE SCALE GENOMIC DNA]</scope>
</reference>
<dbReference type="InterPro" id="IPR029072">
    <property type="entry name" value="YebC-like"/>
</dbReference>
<keyword evidence="2" id="KW-0805">Transcription regulation</keyword>
<evidence type="ECO:0000256" key="1">
    <source>
        <dbReference type="ARBA" id="ARBA00008724"/>
    </source>
</evidence>
<dbReference type="PANTHER" id="PTHR12532:SF0">
    <property type="entry name" value="TRANSLATIONAL ACTIVATOR OF CYTOCHROME C OXIDASE 1"/>
    <property type="match status" value="1"/>
</dbReference>
<dbReference type="Proteomes" id="UP000034810">
    <property type="component" value="Unassembled WGS sequence"/>
</dbReference>
<evidence type="ECO:0000259" key="4">
    <source>
        <dbReference type="Pfam" id="PF01709"/>
    </source>
</evidence>
<dbReference type="PATRIC" id="fig|1619011.3.peg.396"/>
<evidence type="ECO:0000259" key="5">
    <source>
        <dbReference type="Pfam" id="PF20772"/>
    </source>
</evidence>
<comment type="similarity">
    <text evidence="1">Belongs to the TACO1 family.</text>
</comment>
<dbReference type="EMBL" id="LCFA01000009">
    <property type="protein sequence ID" value="KKS82530.1"/>
    <property type="molecule type" value="Genomic_DNA"/>
</dbReference>
<proteinExistence type="inferred from homology"/>
<feature type="domain" description="TACO1/YebC-like second and third" evidence="4">
    <location>
        <begin position="79"/>
        <end position="131"/>
    </location>
</feature>